<dbReference type="UniPathway" id="UPA00079"/>
<accession>A0A5B3GDI9</accession>
<organism evidence="1 2">
    <name type="scientific">Alistipes shahii</name>
    <dbReference type="NCBI Taxonomy" id="328814"/>
    <lineage>
        <taxon>Bacteria</taxon>
        <taxon>Pseudomonadati</taxon>
        <taxon>Bacteroidota</taxon>
        <taxon>Bacteroidia</taxon>
        <taxon>Bacteroidales</taxon>
        <taxon>Rikenellaceae</taxon>
        <taxon>Alistipes</taxon>
    </lineage>
</organism>
<reference evidence="1 2" key="1">
    <citation type="journal article" date="2019" name="Nat. Med.">
        <title>A library of human gut bacterial isolates paired with longitudinal multiomics data enables mechanistic microbiome research.</title>
        <authorList>
            <person name="Poyet M."/>
            <person name="Groussin M."/>
            <person name="Gibbons S.M."/>
            <person name="Avila-Pacheco J."/>
            <person name="Jiang X."/>
            <person name="Kearney S.M."/>
            <person name="Perrotta A.R."/>
            <person name="Berdy B."/>
            <person name="Zhao S."/>
            <person name="Lieberman T.D."/>
            <person name="Swanson P.K."/>
            <person name="Smith M."/>
            <person name="Roesemann S."/>
            <person name="Alexander J.E."/>
            <person name="Rich S.A."/>
            <person name="Livny J."/>
            <person name="Vlamakis H."/>
            <person name="Clish C."/>
            <person name="Bullock K."/>
            <person name="Deik A."/>
            <person name="Scott J."/>
            <person name="Pierce K.A."/>
            <person name="Xavier R.J."/>
            <person name="Alm E.J."/>
        </authorList>
    </citation>
    <scope>NUCLEOTIDE SEQUENCE [LARGE SCALE GENOMIC DNA]</scope>
    <source>
        <strain evidence="1 2">BIOML-A2</strain>
    </source>
</reference>
<protein>
    <submittedName>
        <fullName evidence="1">ABC transporter substrate-binding protein</fullName>
    </submittedName>
</protein>
<proteinExistence type="predicted"/>
<gene>
    <name evidence="1" type="ORF">F2Y13_02610</name>
</gene>
<evidence type="ECO:0000313" key="2">
    <source>
        <dbReference type="Proteomes" id="UP000323567"/>
    </source>
</evidence>
<dbReference type="AlphaFoldDB" id="A0A5B3GDI9"/>
<dbReference type="Gene3D" id="3.40.190.10">
    <property type="entry name" value="Periplasmic binding protein-like II"/>
    <property type="match status" value="1"/>
</dbReference>
<dbReference type="EMBL" id="VVXK01000002">
    <property type="protein sequence ID" value="KAA2371698.1"/>
    <property type="molecule type" value="Genomic_DNA"/>
</dbReference>
<sequence length="185" mass="19899">MMVIVPRIAVVSCFSTTPFIYGIQHEDNLRAGLLLSDPAETIQAFSEHKADIALIPAAAMPSLTDARIVTEYCVGGVPASKEALLASDDALVGAWKPFGKLPCAFAVWAAHADTDPDAVEALQHALTYGLEHGYEAILESPFAADPGRAYAELAHFDYIFDNQKDKALKKFWNSGLKAVPRANPG</sequence>
<evidence type="ECO:0000313" key="1">
    <source>
        <dbReference type="EMBL" id="KAA2371698.1"/>
    </source>
</evidence>
<dbReference type="SUPFAM" id="SSF53850">
    <property type="entry name" value="Periplasmic binding protein-like II"/>
    <property type="match status" value="1"/>
</dbReference>
<dbReference type="RefSeq" id="WP_149886974.1">
    <property type="nucleotide sequence ID" value="NZ_DBFBVY010000157.1"/>
</dbReference>
<dbReference type="GO" id="GO:0009234">
    <property type="term" value="P:menaquinone biosynthetic process"/>
    <property type="evidence" value="ECO:0007669"/>
    <property type="project" value="UniProtKB-UniPathway"/>
</dbReference>
<name>A0A5B3GDI9_9BACT</name>
<dbReference type="Proteomes" id="UP000323567">
    <property type="component" value="Unassembled WGS sequence"/>
</dbReference>
<comment type="caution">
    <text evidence="1">The sequence shown here is derived from an EMBL/GenBank/DDBJ whole genome shotgun (WGS) entry which is preliminary data.</text>
</comment>